<sequence>MTYFLSIDYGGTKTKAILFDRLGHQVALSSFETLTIEDKPGFREVDLDETWLAIAESVKSVISKASIEAEEVKAVACIGHGKGLYLLDKLGLLYRNGILSTDNRAWQLAQSFEEKIDDIWSMTRQHIVASQSPVLLRWLKEHEPETYNKIGSVLSAKDFIRFKLTNIISQEIGDASGNHWINFETGNYDKNILAFFGILDCYEALPKLVDYQDIVGRVSQEAALLTGLAEGTPVIGGLFDIDACALGSGVLDDRMFSVISGTWNINSYPSRRVADKDSGQMTSYFPNRQFLVEASSPTSAGNLDKIIKIIMADEVLNYKQRGEKSIYDDLEVLLTQTDASYTPLLFTPFLYGSNRHQAATSLFIGMTTASSKSQMIRAVYEGIAFAHREHIQGLIASKGKKPEVIRMSGGATNSKAWIQLFADVLEIPIETVEGSEIGGLGGAIACLQAIEHLSLAQAIQTMVTVKERFVPNSKESLIYTKKYEVYQHLLDQLDPVWESVKSLQILANKKEGEK</sequence>
<dbReference type="CDD" id="cd07802">
    <property type="entry name" value="ASKHA_NBD_FGGY_EcLyxK-like"/>
    <property type="match status" value="1"/>
</dbReference>
<name>V6Z6M3_STRAG</name>
<dbReference type="Proteomes" id="UP000018482">
    <property type="component" value="Unassembled WGS sequence"/>
</dbReference>
<dbReference type="GO" id="GO:0016301">
    <property type="term" value="F:kinase activity"/>
    <property type="evidence" value="ECO:0007669"/>
    <property type="project" value="UniProtKB-KW"/>
</dbReference>
<evidence type="ECO:0000256" key="2">
    <source>
        <dbReference type="ARBA" id="ARBA00022679"/>
    </source>
</evidence>
<evidence type="ECO:0000259" key="6">
    <source>
        <dbReference type="Pfam" id="PF02782"/>
    </source>
</evidence>
<protein>
    <submittedName>
        <fullName evidence="7">Carbohydrate kinase</fullName>
    </submittedName>
</protein>
<dbReference type="Gene3D" id="3.30.420.40">
    <property type="match status" value="2"/>
</dbReference>
<evidence type="ECO:0000256" key="4">
    <source>
        <dbReference type="RuleBase" id="RU003733"/>
    </source>
</evidence>
<organism evidence="7 8">
    <name type="scientific">Streptococcus agalactiae LMG 14747</name>
    <dbReference type="NCBI Taxonomy" id="1154860"/>
    <lineage>
        <taxon>Bacteria</taxon>
        <taxon>Bacillati</taxon>
        <taxon>Bacillota</taxon>
        <taxon>Bacilli</taxon>
        <taxon>Lactobacillales</taxon>
        <taxon>Streptococcaceae</taxon>
        <taxon>Streptococcus</taxon>
    </lineage>
</organism>
<dbReference type="GO" id="GO:0005975">
    <property type="term" value="P:carbohydrate metabolic process"/>
    <property type="evidence" value="ECO:0007669"/>
    <property type="project" value="InterPro"/>
</dbReference>
<dbReference type="Pfam" id="PF00370">
    <property type="entry name" value="FGGY_N"/>
    <property type="match status" value="1"/>
</dbReference>
<gene>
    <name evidence="7" type="ORF">SAG0136_08660</name>
</gene>
<dbReference type="PROSITE" id="PS00445">
    <property type="entry name" value="FGGY_KINASES_2"/>
    <property type="match status" value="1"/>
</dbReference>
<comment type="similarity">
    <text evidence="1 4">Belongs to the FGGY kinase family.</text>
</comment>
<dbReference type="PANTHER" id="PTHR43095:SF3">
    <property type="entry name" value="L-XYLULOSE_3-KETO-L-GULONATE KINASE"/>
    <property type="match status" value="1"/>
</dbReference>
<dbReference type="PANTHER" id="PTHR43095">
    <property type="entry name" value="SUGAR KINASE"/>
    <property type="match status" value="1"/>
</dbReference>
<feature type="domain" description="Carbohydrate kinase FGGY N-terminal" evidence="5">
    <location>
        <begin position="3"/>
        <end position="247"/>
    </location>
</feature>
<feature type="domain" description="Carbohydrate kinase FGGY C-terminal" evidence="6">
    <location>
        <begin position="259"/>
        <end position="447"/>
    </location>
</feature>
<comment type="caution">
    <text evidence="7">The sequence shown here is derived from an EMBL/GenBank/DDBJ whole genome shotgun (WGS) entry which is preliminary data.</text>
</comment>
<evidence type="ECO:0000256" key="1">
    <source>
        <dbReference type="ARBA" id="ARBA00009156"/>
    </source>
</evidence>
<proteinExistence type="inferred from homology"/>
<evidence type="ECO:0000259" key="5">
    <source>
        <dbReference type="Pfam" id="PF00370"/>
    </source>
</evidence>
<evidence type="ECO:0000256" key="3">
    <source>
        <dbReference type="ARBA" id="ARBA00022777"/>
    </source>
</evidence>
<dbReference type="InterPro" id="IPR043129">
    <property type="entry name" value="ATPase_NBD"/>
</dbReference>
<keyword evidence="3 4" id="KW-0418">Kinase</keyword>
<dbReference type="InterPro" id="IPR000577">
    <property type="entry name" value="Carb_kinase_FGGY"/>
</dbReference>
<dbReference type="InterPro" id="IPR050406">
    <property type="entry name" value="FGGY_Carb_Kinase"/>
</dbReference>
<dbReference type="SUPFAM" id="SSF53067">
    <property type="entry name" value="Actin-like ATPase domain"/>
    <property type="match status" value="2"/>
</dbReference>
<evidence type="ECO:0000313" key="8">
    <source>
        <dbReference type="Proteomes" id="UP000018482"/>
    </source>
</evidence>
<dbReference type="InterPro" id="IPR018485">
    <property type="entry name" value="FGGY_C"/>
</dbReference>
<dbReference type="PIRSF" id="PIRSF000538">
    <property type="entry name" value="GlpK"/>
    <property type="match status" value="1"/>
</dbReference>
<dbReference type="AlphaFoldDB" id="V6Z6M3"/>
<dbReference type="eggNOG" id="COG1070">
    <property type="taxonomic scope" value="Bacteria"/>
</dbReference>
<keyword evidence="2 4" id="KW-0808">Transferase</keyword>
<evidence type="ECO:0000313" key="7">
    <source>
        <dbReference type="EMBL" id="ESV55269.1"/>
    </source>
</evidence>
<dbReference type="GO" id="GO:0016773">
    <property type="term" value="F:phosphotransferase activity, alcohol group as acceptor"/>
    <property type="evidence" value="ECO:0007669"/>
    <property type="project" value="InterPro"/>
</dbReference>
<dbReference type="EMBL" id="ANQC01000121">
    <property type="protein sequence ID" value="ESV55269.1"/>
    <property type="molecule type" value="Genomic_DNA"/>
</dbReference>
<dbReference type="InterPro" id="IPR018484">
    <property type="entry name" value="FGGY_N"/>
</dbReference>
<dbReference type="InterPro" id="IPR018483">
    <property type="entry name" value="Carb_kinase_FGGY_CS"/>
</dbReference>
<dbReference type="Pfam" id="PF02782">
    <property type="entry name" value="FGGY_C"/>
    <property type="match status" value="1"/>
</dbReference>
<reference evidence="7 8" key="1">
    <citation type="submission" date="2013-05" db="EMBL/GenBank/DDBJ databases">
        <authorList>
            <person name="Richards V.P."/>
            <person name="Durkin S.A.S."/>
            <person name="Kim M."/>
            <person name="Pavinski Bitar P.D."/>
            <person name="Stanhope M.J."/>
            <person name="Town C.D."/>
            <person name="Venter J.C."/>
        </authorList>
    </citation>
    <scope>NUCLEOTIDE SEQUENCE [LARGE SCALE GENOMIC DNA]</scope>
    <source>
        <strain evidence="7 8">LMG 14747</strain>
    </source>
</reference>
<accession>V6Z6M3</accession>